<dbReference type="Pfam" id="PF02649">
    <property type="entry name" value="GCHY-1"/>
    <property type="match status" value="1"/>
</dbReference>
<sequence length="305" mass="33968">MEKVSLFKPSFYDVPNQESKFQLTLGKVSVFNQKIPVPFEDELFGTVCPNLDVTASVKLHSRQRGIHMSRIEQAFQNLPQNLSIAEVAHLIATRIKNTQEQDEAAIQLSGDLIYQRNTAVSNLPSHNIVTVSSGACVGTANEKVSLGLGATIITACPCMQTYALEELITKLNINTDNPESLITEVPIATHSQKGRVEVIIEGHITDVKYVSLSRIYESLNNSAHLTSELLKRPDEYDMVRRAHTHPQFVEDVVRETIVNVARELENVDPELNITVRAESYESIHGHDIRAEANFTLGDLLDLAKQ</sequence>
<evidence type="ECO:0000256" key="1">
    <source>
        <dbReference type="ARBA" id="ARBA00022801"/>
    </source>
</evidence>
<comment type="caution">
    <text evidence="2">The sequence shown here is derived from an EMBL/GenBank/DDBJ whole genome shotgun (WGS) entry which is preliminary data.</text>
</comment>
<evidence type="ECO:0000313" key="2">
    <source>
        <dbReference type="EMBL" id="MFB5191768.1"/>
    </source>
</evidence>
<dbReference type="InterPro" id="IPR003801">
    <property type="entry name" value="GTP_cyclohydrolase_FolE2/MptA"/>
</dbReference>
<dbReference type="EC" id="3.5.4.-" evidence="2"/>
<keyword evidence="1 2" id="KW-0378">Hydrolase</keyword>
<organism evidence="2 3">
    <name type="scientific">Alicyclobacillus fastidiosus</name>
    <dbReference type="NCBI Taxonomy" id="392011"/>
    <lineage>
        <taxon>Bacteria</taxon>
        <taxon>Bacillati</taxon>
        <taxon>Bacillota</taxon>
        <taxon>Bacilli</taxon>
        <taxon>Bacillales</taxon>
        <taxon>Alicyclobacillaceae</taxon>
        <taxon>Alicyclobacillus</taxon>
    </lineage>
</organism>
<gene>
    <name evidence="2" type="ORF">KKP3000_000549</name>
</gene>
<keyword evidence="3" id="KW-1185">Reference proteome</keyword>
<protein>
    <submittedName>
        <fullName evidence="2">GTP cyclohydrolase, FolE2/MptA family</fullName>
        <ecNumber evidence="2">3.5.4.-</ecNumber>
    </submittedName>
</protein>
<dbReference type="Proteomes" id="UP001579974">
    <property type="component" value="Unassembled WGS sequence"/>
</dbReference>
<dbReference type="PANTHER" id="PTHR36445:SF1">
    <property type="entry name" value="GTP CYCLOHYDROLASE MPTA"/>
    <property type="match status" value="1"/>
</dbReference>
<name>A0ABV5AHM2_9BACL</name>
<evidence type="ECO:0000313" key="3">
    <source>
        <dbReference type="Proteomes" id="UP001579974"/>
    </source>
</evidence>
<reference evidence="2 3" key="1">
    <citation type="journal article" date="2024" name="Int. J. Mol. Sci.">
        <title>Exploration of Alicyclobacillus spp. Genome in Search of Antibiotic Resistance.</title>
        <authorList>
            <person name="Bucka-Kolendo J."/>
            <person name="Kiousi D.E."/>
            <person name="Dekowska A."/>
            <person name="Mikolajczuk-Szczyrba A."/>
            <person name="Karadedos D.M."/>
            <person name="Michael P."/>
            <person name="Galanis A."/>
            <person name="Sokolowska B."/>
        </authorList>
    </citation>
    <scope>NUCLEOTIDE SEQUENCE [LARGE SCALE GENOMIC DNA]</scope>
    <source>
        <strain evidence="2 3">KKP 3000</strain>
    </source>
</reference>
<accession>A0ABV5AHM2</accession>
<dbReference type="RefSeq" id="WP_275476413.1">
    <property type="nucleotide sequence ID" value="NZ_CP162940.1"/>
</dbReference>
<dbReference type="EMBL" id="JBDXSU010000014">
    <property type="protein sequence ID" value="MFB5191768.1"/>
    <property type="molecule type" value="Genomic_DNA"/>
</dbReference>
<proteinExistence type="predicted"/>
<dbReference type="Gene3D" id="3.10.270.10">
    <property type="entry name" value="Urate Oxidase"/>
    <property type="match status" value="1"/>
</dbReference>
<dbReference type="GO" id="GO:0016787">
    <property type="term" value="F:hydrolase activity"/>
    <property type="evidence" value="ECO:0007669"/>
    <property type="project" value="UniProtKB-KW"/>
</dbReference>
<dbReference type="PANTHER" id="PTHR36445">
    <property type="entry name" value="GTP CYCLOHYDROLASE MPTA"/>
    <property type="match status" value="1"/>
</dbReference>